<dbReference type="AlphaFoldDB" id="X1VEC3"/>
<gene>
    <name evidence="2" type="ORF">S12H4_47682</name>
</gene>
<sequence>MVQKAEERGVGTGIVVGGIGGAALAATIAMLLAARPAAAAPPEEKLNYLIEVLTTLVPVLAELSERQAALIELIEQWLAAQGVPGIPGVEVTVLTPWAAKEPEEIFSQAILSAGDFYSDKMVNWTKGKRILFKAESSLNEAVNIQLIGNITDSKELATDIGLALPCTANGNISVGPAWDDWHPYVGVKITVGVAPAAGILTIWA</sequence>
<dbReference type="EMBL" id="BARW01029714">
    <property type="protein sequence ID" value="GAJ12476.1"/>
    <property type="molecule type" value="Genomic_DNA"/>
</dbReference>
<organism evidence="2">
    <name type="scientific">marine sediment metagenome</name>
    <dbReference type="NCBI Taxonomy" id="412755"/>
    <lineage>
        <taxon>unclassified sequences</taxon>
        <taxon>metagenomes</taxon>
        <taxon>ecological metagenomes</taxon>
    </lineage>
</organism>
<reference evidence="2" key="1">
    <citation type="journal article" date="2014" name="Front. Microbiol.">
        <title>High frequency of phylogenetically diverse reductive dehalogenase-homologous genes in deep subseafloor sedimentary metagenomes.</title>
        <authorList>
            <person name="Kawai M."/>
            <person name="Futagami T."/>
            <person name="Toyoda A."/>
            <person name="Takaki Y."/>
            <person name="Nishi S."/>
            <person name="Hori S."/>
            <person name="Arai W."/>
            <person name="Tsubouchi T."/>
            <person name="Morono Y."/>
            <person name="Uchiyama I."/>
            <person name="Ito T."/>
            <person name="Fujiyama A."/>
            <person name="Inagaki F."/>
            <person name="Takami H."/>
        </authorList>
    </citation>
    <scope>NUCLEOTIDE SEQUENCE</scope>
    <source>
        <strain evidence="2">Expedition CK06-06</strain>
    </source>
</reference>
<proteinExistence type="predicted"/>
<protein>
    <submittedName>
        <fullName evidence="2">Uncharacterized protein</fullName>
    </submittedName>
</protein>
<evidence type="ECO:0000256" key="1">
    <source>
        <dbReference type="SAM" id="Phobius"/>
    </source>
</evidence>
<feature type="transmembrane region" description="Helical" evidence="1">
    <location>
        <begin position="12"/>
        <end position="34"/>
    </location>
</feature>
<keyword evidence="1" id="KW-0812">Transmembrane</keyword>
<feature type="non-terminal residue" evidence="2">
    <location>
        <position position="204"/>
    </location>
</feature>
<evidence type="ECO:0000313" key="2">
    <source>
        <dbReference type="EMBL" id="GAJ12476.1"/>
    </source>
</evidence>
<accession>X1VEC3</accession>
<name>X1VEC3_9ZZZZ</name>
<comment type="caution">
    <text evidence="2">The sequence shown here is derived from an EMBL/GenBank/DDBJ whole genome shotgun (WGS) entry which is preliminary data.</text>
</comment>
<keyword evidence="1" id="KW-1133">Transmembrane helix</keyword>
<keyword evidence="1" id="KW-0472">Membrane</keyword>